<sequence>MDNNPTPGTPDNGEDFLSRNILFLREFGAEQVRVVFRSVLRDFNQPNEMPVIRRKPDLRIFRHTMMYKEIKALCGLPATSKKPSESWSLTRALMKRENGMTGFRTGSFTDNQQRRIANLFIPNKKIDRLMSLESKIFVCKFNSDGSKLITASQDDIIRIFDASKGTYYRIKRSEMRNVNSSILDIDFSPCSRYYAYSTCLNYFFVVPTDSASNHIQLYDVNIGRNRTAMFSIRFSPSDGGRTLVGGCDNSTIFICDRETSSVRALRTQHFSSVDINAISYVSDQDSNLVVSGCSNGFIKLWDLRCNYRADKSASVFVGHLDGITYIDPRNDGHYLLSNARDQCIKIWDIRQPTPNSQVQKNPTSPLIEWDYRWGQPPREYYNPKVVLDGDVSIMTYRGHRVSKALLRAKFSPRLQTGQRYIYTGCSTGRIIVYDVLTGNIKEAIESHRNVVSDLDWHPHRSEIVSASWDGHVKLNGYRNKPNLKRHNPEKTSRPLRRSRRIADRQRQSYEESDEGDELNNW</sequence>
<dbReference type="SMART" id="SM00320">
    <property type="entry name" value="WD40"/>
    <property type="match status" value="6"/>
</dbReference>
<dbReference type="GO" id="GO:0043161">
    <property type="term" value="P:proteasome-mediated ubiquitin-dependent protein catabolic process"/>
    <property type="evidence" value="ECO:0007669"/>
    <property type="project" value="TreeGrafter"/>
</dbReference>
<feature type="region of interest" description="Disordered" evidence="2">
    <location>
        <begin position="476"/>
        <end position="521"/>
    </location>
</feature>
<dbReference type="PROSITE" id="PS50294">
    <property type="entry name" value="WD_REPEATS_REGION"/>
    <property type="match status" value="1"/>
</dbReference>
<keyword evidence="1" id="KW-0853">WD repeat</keyword>
<dbReference type="Pfam" id="PF00400">
    <property type="entry name" value="WD40"/>
    <property type="match status" value="4"/>
</dbReference>
<dbReference type="AlphaFoldDB" id="A0A9C5YUC3"/>
<dbReference type="GO" id="GO:0080008">
    <property type="term" value="C:Cul4-RING E3 ubiquitin ligase complex"/>
    <property type="evidence" value="ECO:0007669"/>
    <property type="project" value="TreeGrafter"/>
</dbReference>
<protein>
    <submittedName>
        <fullName evidence="4">DDB1- and CUL4-associated factor 11</fullName>
    </submittedName>
</protein>
<name>A0A9C5YUC3_9MUSC</name>
<proteinExistence type="predicted"/>
<dbReference type="Proteomes" id="UP000092443">
    <property type="component" value="Unplaced"/>
</dbReference>
<accession>A0A9C5YUC3</accession>
<dbReference type="PANTHER" id="PTHR19847">
    <property type="entry name" value="DDB1- AND CUL4-ASSOCIATED FACTOR 11"/>
    <property type="match status" value="1"/>
</dbReference>
<evidence type="ECO:0000313" key="4">
    <source>
        <dbReference type="RefSeq" id="XP_037888585.1"/>
    </source>
</evidence>
<dbReference type="InterPro" id="IPR015943">
    <property type="entry name" value="WD40/YVTN_repeat-like_dom_sf"/>
</dbReference>
<dbReference type="SUPFAM" id="SSF50978">
    <property type="entry name" value="WD40 repeat-like"/>
    <property type="match status" value="1"/>
</dbReference>
<dbReference type="InterPro" id="IPR051859">
    <property type="entry name" value="DCAF"/>
</dbReference>
<dbReference type="KEGG" id="gfs:119636930"/>
<organism evidence="3 4">
    <name type="scientific">Glossina fuscipes</name>
    <dbReference type="NCBI Taxonomy" id="7396"/>
    <lineage>
        <taxon>Eukaryota</taxon>
        <taxon>Metazoa</taxon>
        <taxon>Ecdysozoa</taxon>
        <taxon>Arthropoda</taxon>
        <taxon>Hexapoda</taxon>
        <taxon>Insecta</taxon>
        <taxon>Pterygota</taxon>
        <taxon>Neoptera</taxon>
        <taxon>Endopterygota</taxon>
        <taxon>Diptera</taxon>
        <taxon>Brachycera</taxon>
        <taxon>Muscomorpha</taxon>
        <taxon>Hippoboscoidea</taxon>
        <taxon>Glossinidae</taxon>
        <taxon>Glossina</taxon>
    </lineage>
</organism>
<dbReference type="InterPro" id="IPR036322">
    <property type="entry name" value="WD40_repeat_dom_sf"/>
</dbReference>
<dbReference type="RefSeq" id="XP_037888585.1">
    <property type="nucleotide sequence ID" value="XM_038032657.1"/>
</dbReference>
<dbReference type="GeneID" id="119636930"/>
<feature type="compositionally biased region" description="Basic and acidic residues" evidence="2">
    <location>
        <begin position="500"/>
        <end position="509"/>
    </location>
</feature>
<feature type="repeat" description="WD" evidence="1">
    <location>
        <begin position="129"/>
        <end position="170"/>
    </location>
</feature>
<feature type="repeat" description="WD" evidence="1">
    <location>
        <begin position="316"/>
        <end position="357"/>
    </location>
</feature>
<dbReference type="PANTHER" id="PTHR19847:SF7">
    <property type="entry name" value="DDB1- AND CUL4-ASSOCIATED FACTOR 11"/>
    <property type="match status" value="1"/>
</dbReference>
<evidence type="ECO:0000256" key="1">
    <source>
        <dbReference type="PROSITE-ProRule" id="PRU00221"/>
    </source>
</evidence>
<dbReference type="PROSITE" id="PS50082">
    <property type="entry name" value="WD_REPEATS_2"/>
    <property type="match status" value="3"/>
</dbReference>
<feature type="repeat" description="WD" evidence="1">
    <location>
        <begin position="444"/>
        <end position="474"/>
    </location>
</feature>
<feature type="compositionally biased region" description="Acidic residues" evidence="2">
    <location>
        <begin position="510"/>
        <end position="521"/>
    </location>
</feature>
<gene>
    <name evidence="4" type="primary">LOC119636930</name>
</gene>
<evidence type="ECO:0000256" key="2">
    <source>
        <dbReference type="SAM" id="MobiDB-lite"/>
    </source>
</evidence>
<dbReference type="InterPro" id="IPR001680">
    <property type="entry name" value="WD40_rpt"/>
</dbReference>
<reference evidence="4" key="1">
    <citation type="submission" date="2025-08" db="UniProtKB">
        <authorList>
            <consortium name="RefSeq"/>
        </authorList>
    </citation>
    <scope>IDENTIFICATION</scope>
    <source>
        <tissue evidence="4">Whole body pupa</tissue>
    </source>
</reference>
<evidence type="ECO:0000313" key="3">
    <source>
        <dbReference type="Proteomes" id="UP000092443"/>
    </source>
</evidence>
<dbReference type="Gene3D" id="2.130.10.10">
    <property type="entry name" value="YVTN repeat-like/Quinoprotein amine dehydrogenase"/>
    <property type="match status" value="2"/>
</dbReference>
<keyword evidence="3" id="KW-1185">Reference proteome</keyword>